<feature type="region of interest" description="Disordered" evidence="1">
    <location>
        <begin position="22"/>
        <end position="68"/>
    </location>
</feature>
<name>A0A8S0W9R7_CYCAE</name>
<accession>A0A8S0W9R7</accession>
<evidence type="ECO:0000313" key="3">
    <source>
        <dbReference type="Proteomes" id="UP000467700"/>
    </source>
</evidence>
<evidence type="ECO:0000256" key="1">
    <source>
        <dbReference type="SAM" id="MobiDB-lite"/>
    </source>
</evidence>
<feature type="compositionally biased region" description="Basic and acidic residues" evidence="1">
    <location>
        <begin position="40"/>
        <end position="68"/>
    </location>
</feature>
<reference evidence="2 3" key="1">
    <citation type="submission" date="2020-01" db="EMBL/GenBank/DDBJ databases">
        <authorList>
            <person name="Gupta K D."/>
        </authorList>
    </citation>
    <scope>NUCLEOTIDE SEQUENCE [LARGE SCALE GENOMIC DNA]</scope>
</reference>
<comment type="caution">
    <text evidence="2">The sequence shown here is derived from an EMBL/GenBank/DDBJ whole genome shotgun (WGS) entry which is preliminary data.</text>
</comment>
<dbReference type="Proteomes" id="UP000467700">
    <property type="component" value="Unassembled WGS sequence"/>
</dbReference>
<dbReference type="AlphaFoldDB" id="A0A8S0W9R7"/>
<organism evidence="2 3">
    <name type="scientific">Cyclocybe aegerita</name>
    <name type="common">Black poplar mushroom</name>
    <name type="synonym">Agrocybe aegerita</name>
    <dbReference type="NCBI Taxonomy" id="1973307"/>
    <lineage>
        <taxon>Eukaryota</taxon>
        <taxon>Fungi</taxon>
        <taxon>Dikarya</taxon>
        <taxon>Basidiomycota</taxon>
        <taxon>Agaricomycotina</taxon>
        <taxon>Agaricomycetes</taxon>
        <taxon>Agaricomycetidae</taxon>
        <taxon>Agaricales</taxon>
        <taxon>Agaricineae</taxon>
        <taxon>Bolbitiaceae</taxon>
        <taxon>Cyclocybe</taxon>
    </lineage>
</organism>
<evidence type="ECO:0000313" key="2">
    <source>
        <dbReference type="EMBL" id="CAA7267968.1"/>
    </source>
</evidence>
<feature type="region of interest" description="Disordered" evidence="1">
    <location>
        <begin position="83"/>
        <end position="244"/>
    </location>
</feature>
<sequence length="353" mass="38318">MPDEPSSNALGLEFSQQIVEGKELEVPEAIPTSPTSPSEGLKKKDVKEKPYVNPDRVKTGGAQRDKLSEEALAEKMARIREQNEKIRQRRLDVQADEEAFRKTQEQDREKQAQNRKIQADIDRARDQNARRKMDKAQYRDWDSGKPSVNKKSGPGAQELTGVKDSNNAPAGTVDWGNAPLDQPAGEPKEETTTSNDWGPTTSETTAQDWGVASASSDTQETKDWSGAPITAQDWGLPSSTGDASTADWSGAPIATQDWGSVDSSTIPGEGEEVKVWAEETALEVGEIVFEGEGAVLDGEGMALVVGALNVDEEEETVLVEEETANEEGVLAMEVPAVLLLQHNISCILTSIYP</sequence>
<dbReference type="OrthoDB" id="2402960at2759"/>
<gene>
    <name evidence="2" type="ORF">AAE3_LOCUS10134</name>
</gene>
<feature type="compositionally biased region" description="Polar residues" evidence="1">
    <location>
        <begin position="192"/>
        <end position="218"/>
    </location>
</feature>
<proteinExistence type="predicted"/>
<dbReference type="EMBL" id="CACVBS010000064">
    <property type="protein sequence ID" value="CAA7267968.1"/>
    <property type="molecule type" value="Genomic_DNA"/>
</dbReference>
<feature type="compositionally biased region" description="Basic and acidic residues" evidence="1">
    <location>
        <begin position="83"/>
        <end position="143"/>
    </location>
</feature>
<protein>
    <submittedName>
        <fullName evidence="2">Uncharacterized protein</fullName>
    </submittedName>
</protein>
<keyword evidence="3" id="KW-1185">Reference proteome</keyword>